<gene>
    <name evidence="2" type="ORF">MNBD_UNCLBAC01-374</name>
</gene>
<dbReference type="Gene3D" id="3.30.9.10">
    <property type="entry name" value="D-Amino Acid Oxidase, subunit A, domain 2"/>
    <property type="match status" value="1"/>
</dbReference>
<evidence type="ECO:0000259" key="1">
    <source>
        <dbReference type="Pfam" id="PF01266"/>
    </source>
</evidence>
<dbReference type="SUPFAM" id="SSF51905">
    <property type="entry name" value="FAD/NAD(P)-binding domain"/>
    <property type="match status" value="1"/>
</dbReference>
<protein>
    <submittedName>
        <fullName evidence="2">FAD-dependent cmnm(5)s(2)U34 oxidoreductase</fullName>
    </submittedName>
</protein>
<dbReference type="AlphaFoldDB" id="A0A3B1DK55"/>
<dbReference type="InterPro" id="IPR036188">
    <property type="entry name" value="FAD/NAD-bd_sf"/>
</dbReference>
<dbReference type="PANTHER" id="PTHR13847">
    <property type="entry name" value="SARCOSINE DEHYDROGENASE-RELATED"/>
    <property type="match status" value="1"/>
</dbReference>
<organism evidence="2">
    <name type="scientific">hydrothermal vent metagenome</name>
    <dbReference type="NCBI Taxonomy" id="652676"/>
    <lineage>
        <taxon>unclassified sequences</taxon>
        <taxon>metagenomes</taxon>
        <taxon>ecological metagenomes</taxon>
    </lineage>
</organism>
<sequence length="338" mass="39328">MIDYLIVGQGVAGSFLAWHLLKQNKRVVIIDNNHEQSSSIICIGMINPITGKRFVLTPQFDEFYTYAQNIYQELEQIFDTQFFIKKPVLRIVKNEFEHSELNKKYQSQELHKYFQTLNAPDTYKPVLDDSLGSTLITPGGLCHTELLLNTLKNYFQNKNILINEKLSYDDIKIKNESVQYRDEHFRKVIFCEGYQSQFNPWFSKLPFNHAKGEIMRIKIDDDTSLPDAIINKGKWCAPFGNNEWAVGSNYIWDNLDCEPTKEGRQEILEGLNQYMTKNYTVIKHQAAVRPIMKDQNPILRMHSKYPNLGIFNGLGSKGFLMAPYYAKLFSNILLKKEK</sequence>
<feature type="domain" description="FAD dependent oxidoreductase" evidence="1">
    <location>
        <begin position="3"/>
        <end position="330"/>
    </location>
</feature>
<dbReference type="Pfam" id="PF01266">
    <property type="entry name" value="DAO"/>
    <property type="match status" value="1"/>
</dbReference>
<dbReference type="GO" id="GO:0005737">
    <property type="term" value="C:cytoplasm"/>
    <property type="evidence" value="ECO:0007669"/>
    <property type="project" value="TreeGrafter"/>
</dbReference>
<proteinExistence type="predicted"/>
<name>A0A3B1DK55_9ZZZZ</name>
<dbReference type="Gene3D" id="3.50.50.60">
    <property type="entry name" value="FAD/NAD(P)-binding domain"/>
    <property type="match status" value="1"/>
</dbReference>
<dbReference type="InterPro" id="IPR006076">
    <property type="entry name" value="FAD-dep_OxRdtase"/>
</dbReference>
<accession>A0A3B1DK55</accession>
<evidence type="ECO:0000313" key="2">
    <source>
        <dbReference type="EMBL" id="VAX35370.1"/>
    </source>
</evidence>
<dbReference type="EMBL" id="UOGJ01000048">
    <property type="protein sequence ID" value="VAX35370.1"/>
    <property type="molecule type" value="Genomic_DNA"/>
</dbReference>
<reference evidence="2" key="1">
    <citation type="submission" date="2018-06" db="EMBL/GenBank/DDBJ databases">
        <authorList>
            <person name="Zhirakovskaya E."/>
        </authorList>
    </citation>
    <scope>NUCLEOTIDE SEQUENCE</scope>
</reference>